<feature type="transmembrane region" description="Helical" evidence="1">
    <location>
        <begin position="28"/>
        <end position="50"/>
    </location>
</feature>
<dbReference type="AlphaFoldDB" id="A0A347Z6G0"/>
<organism evidence="2">
    <name type="scientific">Oospira recedens</name>
    <dbReference type="NCBI Taxonomy" id="1885790"/>
    <lineage>
        <taxon>Eukaryota</taxon>
        <taxon>Metazoa</taxon>
        <taxon>Spiralia</taxon>
        <taxon>Lophotrochozoa</taxon>
        <taxon>Mollusca</taxon>
        <taxon>Gastropoda</taxon>
        <taxon>Heterobranchia</taxon>
        <taxon>Euthyneura</taxon>
        <taxon>Panpulmonata</taxon>
        <taxon>Eupulmonata</taxon>
        <taxon>Stylommatophora</taxon>
        <taxon>Helicina</taxon>
        <taxon>Clausilioidea</taxon>
        <taxon>Clausiliidae</taxon>
        <taxon>Phaedusinae</taxon>
        <taxon>Oospira</taxon>
    </lineage>
</organism>
<geneLocation type="mitochondrion" evidence="2"/>
<gene>
    <name evidence="2" type="primary">ND4L</name>
</gene>
<proteinExistence type="predicted"/>
<protein>
    <submittedName>
        <fullName evidence="2">NADH dehydrogenase subunit 4L</fullName>
    </submittedName>
</protein>
<feature type="transmembrane region" description="Helical" evidence="1">
    <location>
        <begin position="56"/>
        <end position="79"/>
    </location>
</feature>
<name>A0A347Z6G0_9EUPU</name>
<keyword evidence="2" id="KW-0496">Mitochondrion</keyword>
<evidence type="ECO:0000313" key="2">
    <source>
        <dbReference type="EMBL" id="BBA10487.1"/>
    </source>
</evidence>
<dbReference type="Gene3D" id="1.10.287.3510">
    <property type="match status" value="1"/>
</dbReference>
<accession>A0A347Z6G0</accession>
<keyword evidence="1" id="KW-0812">Transmembrane</keyword>
<evidence type="ECO:0000256" key="1">
    <source>
        <dbReference type="SAM" id="Phobius"/>
    </source>
</evidence>
<sequence>MNFLKILSMLLVLMVSLFFMKQKKWLSILLILESVMMLCLMNMIILMLLSGIKGDMFLVLLTFAVCEAALGLTLLINYVKMKGSDLVKSN</sequence>
<keyword evidence="1" id="KW-1133">Transmembrane helix</keyword>
<reference evidence="2" key="1">
    <citation type="journal article" date="2017" name="Zool. J. Linn. Soc.">
        <title>Molecular phylogeny, frequent parallel evolution and new system of Japanese clausiliid land snails (Gastropoda: Stylommatophora).</title>
        <authorList>
            <person name="Motochin R."/>
            <person name="Wang M."/>
            <person name="Ueshima R."/>
        </authorList>
    </citation>
    <scope>NUCLEOTIDE SEQUENCE</scope>
    <source>
        <strain evidence="2">AJ37-1</strain>
        <tissue evidence="2">Muscle</tissue>
    </source>
</reference>
<keyword evidence="1" id="KW-0472">Membrane</keyword>
<dbReference type="EMBL" id="LC172037">
    <property type="protein sequence ID" value="BBA10487.1"/>
    <property type="molecule type" value="Genomic_DNA"/>
</dbReference>